<reference evidence="2 3" key="1">
    <citation type="submission" date="2019-06" db="EMBL/GenBank/DDBJ databases">
        <title>Sequencing the genomes of 1000 actinobacteria strains.</title>
        <authorList>
            <person name="Klenk H.-P."/>
        </authorList>
    </citation>
    <scope>NUCLEOTIDE SEQUENCE [LARGE SCALE GENOMIC DNA]</scope>
    <source>
        <strain evidence="2 3">DSM 24683</strain>
    </source>
</reference>
<keyword evidence="3" id="KW-1185">Reference proteome</keyword>
<feature type="region of interest" description="Disordered" evidence="1">
    <location>
        <begin position="1"/>
        <end position="122"/>
    </location>
</feature>
<evidence type="ECO:0000256" key="1">
    <source>
        <dbReference type="SAM" id="MobiDB-lite"/>
    </source>
</evidence>
<gene>
    <name evidence="2" type="ORF">FB561_0444</name>
</gene>
<dbReference type="EMBL" id="VIVK01000001">
    <property type="protein sequence ID" value="TWD79386.1"/>
    <property type="molecule type" value="Genomic_DNA"/>
</dbReference>
<dbReference type="Proteomes" id="UP000318380">
    <property type="component" value="Unassembled WGS sequence"/>
</dbReference>
<organism evidence="2 3">
    <name type="scientific">Kribbella amoyensis</name>
    <dbReference type="NCBI Taxonomy" id="996641"/>
    <lineage>
        <taxon>Bacteria</taxon>
        <taxon>Bacillati</taxon>
        <taxon>Actinomycetota</taxon>
        <taxon>Actinomycetes</taxon>
        <taxon>Propionibacteriales</taxon>
        <taxon>Kribbellaceae</taxon>
        <taxon>Kribbella</taxon>
    </lineage>
</organism>
<evidence type="ECO:0000313" key="2">
    <source>
        <dbReference type="EMBL" id="TWD79386.1"/>
    </source>
</evidence>
<dbReference type="AlphaFoldDB" id="A0A561BKH7"/>
<feature type="region of interest" description="Disordered" evidence="1">
    <location>
        <begin position="169"/>
        <end position="213"/>
    </location>
</feature>
<comment type="caution">
    <text evidence="2">The sequence shown here is derived from an EMBL/GenBank/DDBJ whole genome shotgun (WGS) entry which is preliminary data.</text>
</comment>
<proteinExistence type="predicted"/>
<sequence length="349" mass="32254">MTTSAAARESPQRPQNLRVGALPSPHSPQMSSPGRGVRVGVGRRTGAGRSFTGCGWTSAGSSRSTNGATNFAADAPSGADAGGGEAERRTADGCSGVGTERSTGGTDRASGSRAGRLAGGGSGAGVVAVVSGSGTERSARGGGTERLTGVGGEARSVAEGAVVDAERSAAGGGTGRVAGVVDPGAARPAGGGGGGGRVAEGSGVGATRPAGGGGGVARVAGGSGVVAGGGADCVGGGGGGGVARRGGAGGGGGGGVRPGGGGGVVRPGGGGGAGVSGVGFLGALAPELSGIVDPPTSSAVARWIRVRRPALRGSGSSCSGVATGAGTTRSAFHSRNVPQEPQNVSRSWL</sequence>
<accession>A0A561BKH7</accession>
<feature type="compositionally biased region" description="Polar residues" evidence="1">
    <location>
        <begin position="314"/>
        <end position="349"/>
    </location>
</feature>
<feature type="compositionally biased region" description="Low complexity" evidence="1">
    <location>
        <begin position="177"/>
        <end position="188"/>
    </location>
</feature>
<feature type="region of interest" description="Disordered" evidence="1">
    <location>
        <begin position="247"/>
        <end position="268"/>
    </location>
</feature>
<name>A0A561BKH7_9ACTN</name>
<evidence type="ECO:0000313" key="3">
    <source>
        <dbReference type="Proteomes" id="UP000318380"/>
    </source>
</evidence>
<feature type="compositionally biased region" description="Polar residues" evidence="1">
    <location>
        <begin position="58"/>
        <end position="69"/>
    </location>
</feature>
<feature type="compositionally biased region" description="Gly residues" evidence="1">
    <location>
        <begin position="189"/>
        <end position="213"/>
    </location>
</feature>
<feature type="region of interest" description="Disordered" evidence="1">
    <location>
        <begin position="311"/>
        <end position="349"/>
    </location>
</feature>
<protein>
    <submittedName>
        <fullName evidence="2">Uncharacterized protein</fullName>
    </submittedName>
</protein>